<evidence type="ECO:0000313" key="3">
    <source>
        <dbReference type="Proteomes" id="UP001152607"/>
    </source>
</evidence>
<keyword evidence="1" id="KW-0732">Signal</keyword>
<sequence length="403" mass="44852">MRCFLTKAVLLALATLAIADDRCTNGPFVKHPPQGGEFIPRLACHTKWDNGEVIVGVEAWASKWQMRGIRFKYSQWGWGEVHGSMDADARHEKSEWSASEQVNIKVWNNKPDDGNPVDAVGRIRIEGNNGRQIFDIGANGGKTAKNENYGADMGSGIILGAQTFAGLWLNYVEFNMLRSKVKKAELVDVKYGQSLADLNKKQEGIDNASLMTMYFVNDNPVNGSGMIYDVARDEEVETEQTITTETTNEWTTGVEVTVGASVGIPLISASAETTTSVGFRNEEYKKDESKRRELVKIGWKFRCDPNKPLPPQQAVKCTAKAFRGEFDSSYEGHVEVELVDGTKYKYKETGTMRSVSYMESVNTCSPIDIKKVPGSNELGDHEEIGSAKELKKRSIRHSRVYRG</sequence>
<gene>
    <name evidence="2" type="ORF">PDIGIT_LOCUS14555</name>
</gene>
<comment type="caution">
    <text evidence="2">The sequence shown here is derived from an EMBL/GenBank/DDBJ whole genome shotgun (WGS) entry which is preliminary data.</text>
</comment>
<proteinExistence type="predicted"/>
<dbReference type="AlphaFoldDB" id="A0A9W4XRX1"/>
<evidence type="ECO:0000256" key="1">
    <source>
        <dbReference type="SAM" id="SignalP"/>
    </source>
</evidence>
<organism evidence="2 3">
    <name type="scientific">Periconia digitata</name>
    <dbReference type="NCBI Taxonomy" id="1303443"/>
    <lineage>
        <taxon>Eukaryota</taxon>
        <taxon>Fungi</taxon>
        <taxon>Dikarya</taxon>
        <taxon>Ascomycota</taxon>
        <taxon>Pezizomycotina</taxon>
        <taxon>Dothideomycetes</taxon>
        <taxon>Pleosporomycetidae</taxon>
        <taxon>Pleosporales</taxon>
        <taxon>Massarineae</taxon>
        <taxon>Periconiaceae</taxon>
        <taxon>Periconia</taxon>
    </lineage>
</organism>
<dbReference type="OrthoDB" id="3758675at2759"/>
<feature type="chain" id="PRO_5040771048" evidence="1">
    <location>
        <begin position="20"/>
        <end position="403"/>
    </location>
</feature>
<evidence type="ECO:0000313" key="2">
    <source>
        <dbReference type="EMBL" id="CAI6341358.1"/>
    </source>
</evidence>
<dbReference type="Proteomes" id="UP001152607">
    <property type="component" value="Unassembled WGS sequence"/>
</dbReference>
<protein>
    <submittedName>
        <fullName evidence="2">Uncharacterized protein</fullName>
    </submittedName>
</protein>
<name>A0A9W4XRX1_9PLEO</name>
<dbReference type="EMBL" id="CAOQHR010000011">
    <property type="protein sequence ID" value="CAI6341358.1"/>
    <property type="molecule type" value="Genomic_DNA"/>
</dbReference>
<feature type="signal peptide" evidence="1">
    <location>
        <begin position="1"/>
        <end position="19"/>
    </location>
</feature>
<reference evidence="2" key="1">
    <citation type="submission" date="2023-01" db="EMBL/GenBank/DDBJ databases">
        <authorList>
            <person name="Van Ghelder C."/>
            <person name="Rancurel C."/>
        </authorList>
    </citation>
    <scope>NUCLEOTIDE SEQUENCE</scope>
    <source>
        <strain evidence="2">CNCM I-4278</strain>
    </source>
</reference>
<dbReference type="Gene3D" id="2.170.15.10">
    <property type="entry name" value="Proaerolysin, chain A, domain 3"/>
    <property type="match status" value="1"/>
</dbReference>
<keyword evidence="3" id="KW-1185">Reference proteome</keyword>
<accession>A0A9W4XRX1</accession>